<keyword evidence="2" id="KW-1185">Reference proteome</keyword>
<reference evidence="1" key="1">
    <citation type="submission" date="2024-09" db="EMBL/GenBank/DDBJ databases">
        <title>Draft Genome Sequences of Neofusicoccum parvum.</title>
        <authorList>
            <person name="Ashida A."/>
            <person name="Camagna M."/>
            <person name="Tanaka A."/>
            <person name="Takemoto D."/>
        </authorList>
    </citation>
    <scope>NUCLEOTIDE SEQUENCE</scope>
    <source>
        <strain evidence="1">PPO83</strain>
    </source>
</reference>
<proteinExistence type="predicted"/>
<gene>
    <name evidence="1" type="primary">g6679</name>
    <name evidence="1" type="ORF">NpPPO83_00006679</name>
</gene>
<protein>
    <submittedName>
        <fullName evidence="1">Uncharacterized protein</fullName>
    </submittedName>
</protein>
<dbReference type="Proteomes" id="UP001165186">
    <property type="component" value="Unassembled WGS sequence"/>
</dbReference>
<accession>A0ACB5SP58</accession>
<dbReference type="EMBL" id="BSXG01000169">
    <property type="protein sequence ID" value="GME50898.1"/>
    <property type="molecule type" value="Genomic_DNA"/>
</dbReference>
<comment type="caution">
    <text evidence="1">The sequence shown here is derived from an EMBL/GenBank/DDBJ whole genome shotgun (WGS) entry which is preliminary data.</text>
</comment>
<name>A0ACB5SP58_9PEZI</name>
<evidence type="ECO:0000313" key="1">
    <source>
        <dbReference type="EMBL" id="GME50898.1"/>
    </source>
</evidence>
<sequence length="274" mass="31276">MSSSTNSQALLLRASEPAIHLIPSVQGVVVSPSFGPAQAGHIMWHTGRTENSPNDHPVVVLRQHEHSKVLVAMLTSLRGTRAEEKFSKHRNFPEMCLYFVPIKFHGNQRQADARPMLELKGDGVRMPKEGYVDLKKIYEVSVYALQRSLPEKWGDRVPDLQTFELRHDSVIELMRHMKWLVDANIFPFFTPGIADSLAVRKAHLDLLFTVEEETPRSFNAMNFTANNIPPWVPRREKQRYFIVEDDEYGGLATELEESEDWEVPAGLSEEELEA</sequence>
<evidence type="ECO:0000313" key="2">
    <source>
        <dbReference type="Proteomes" id="UP001165186"/>
    </source>
</evidence>
<organism evidence="1 2">
    <name type="scientific">Neofusicoccum parvum</name>
    <dbReference type="NCBI Taxonomy" id="310453"/>
    <lineage>
        <taxon>Eukaryota</taxon>
        <taxon>Fungi</taxon>
        <taxon>Dikarya</taxon>
        <taxon>Ascomycota</taxon>
        <taxon>Pezizomycotina</taxon>
        <taxon>Dothideomycetes</taxon>
        <taxon>Dothideomycetes incertae sedis</taxon>
        <taxon>Botryosphaeriales</taxon>
        <taxon>Botryosphaeriaceae</taxon>
        <taxon>Neofusicoccum</taxon>
    </lineage>
</organism>